<evidence type="ECO:0000256" key="2">
    <source>
        <dbReference type="ARBA" id="ARBA00023125"/>
    </source>
</evidence>
<dbReference type="PRINTS" id="PR00038">
    <property type="entry name" value="HTHLUXR"/>
</dbReference>
<keyword evidence="1" id="KW-0805">Transcription regulation</keyword>
<dbReference type="Gene3D" id="3.30.565.10">
    <property type="entry name" value="Histidine kinase-like ATPase, C-terminal domain"/>
    <property type="match status" value="1"/>
</dbReference>
<evidence type="ECO:0000313" key="5">
    <source>
        <dbReference type="EMBL" id="MFH8252973.1"/>
    </source>
</evidence>
<dbReference type="SMART" id="SM00421">
    <property type="entry name" value="HTH_LUXR"/>
    <property type="match status" value="1"/>
</dbReference>
<proteinExistence type="predicted"/>
<keyword evidence="3" id="KW-0804">Transcription</keyword>
<name>A0ABW7QFR7_9MICO</name>
<keyword evidence="6" id="KW-1185">Reference proteome</keyword>
<comment type="caution">
    <text evidence="5">The sequence shown here is derived from an EMBL/GenBank/DDBJ whole genome shotgun (WGS) entry which is preliminary data.</text>
</comment>
<dbReference type="PANTHER" id="PTHR44688">
    <property type="entry name" value="DNA-BINDING TRANSCRIPTIONAL ACTIVATOR DEVR_DOSR"/>
    <property type="match status" value="1"/>
</dbReference>
<dbReference type="CDD" id="cd06170">
    <property type="entry name" value="LuxR_C_like"/>
    <property type="match status" value="1"/>
</dbReference>
<protein>
    <submittedName>
        <fullName evidence="5">LuxR C-terminal-related transcriptional regulator</fullName>
    </submittedName>
</protein>
<sequence length="279" mass="30231">MNADAQIPSPAERRLQAERSRTIVEETDRHAVALESILAILRSARLDDRAARTLAIDTAASALVDLRTATDEQRTALIEPVVGAFARLRSDLKPLVRFGDLDVQFVEPPANGRALPGDVAHAARAIVRHSVLALVDAGDAHRVRIQWDCDGLNLLIAIRDDGRGELAAHDDSLRPIAERVTALDGELKVDSTPGWGSAVEIVLPLDPPSEPETLFADLELSPREQEVLSLLATGLRNRDIADRLAISENTAKFHVSNLLRKSGSRSRAALIATVRQTTG</sequence>
<evidence type="ECO:0000256" key="1">
    <source>
        <dbReference type="ARBA" id="ARBA00023015"/>
    </source>
</evidence>
<evidence type="ECO:0000259" key="4">
    <source>
        <dbReference type="PROSITE" id="PS50043"/>
    </source>
</evidence>
<evidence type="ECO:0000256" key="3">
    <source>
        <dbReference type="ARBA" id="ARBA00023163"/>
    </source>
</evidence>
<dbReference type="PANTHER" id="PTHR44688:SF16">
    <property type="entry name" value="DNA-BINDING TRANSCRIPTIONAL ACTIVATOR DEVR_DOSR"/>
    <property type="match status" value="1"/>
</dbReference>
<dbReference type="InterPro" id="IPR036388">
    <property type="entry name" value="WH-like_DNA-bd_sf"/>
</dbReference>
<gene>
    <name evidence="5" type="ORF">ACH3VR_21585</name>
</gene>
<keyword evidence="2" id="KW-0238">DNA-binding</keyword>
<dbReference type="Gene3D" id="1.10.10.10">
    <property type="entry name" value="Winged helix-like DNA-binding domain superfamily/Winged helix DNA-binding domain"/>
    <property type="match status" value="1"/>
</dbReference>
<dbReference type="PROSITE" id="PS50043">
    <property type="entry name" value="HTH_LUXR_2"/>
    <property type="match status" value="1"/>
</dbReference>
<organism evidence="5 6">
    <name type="scientific">Microbacterium alkaliflavum</name>
    <dbReference type="NCBI Taxonomy" id="3248839"/>
    <lineage>
        <taxon>Bacteria</taxon>
        <taxon>Bacillati</taxon>
        <taxon>Actinomycetota</taxon>
        <taxon>Actinomycetes</taxon>
        <taxon>Micrococcales</taxon>
        <taxon>Microbacteriaceae</taxon>
        <taxon>Microbacterium</taxon>
    </lineage>
</organism>
<dbReference type="InterPro" id="IPR036890">
    <property type="entry name" value="HATPase_C_sf"/>
</dbReference>
<dbReference type="InterPro" id="IPR016032">
    <property type="entry name" value="Sig_transdc_resp-reg_C-effctor"/>
</dbReference>
<dbReference type="Pfam" id="PF00196">
    <property type="entry name" value="GerE"/>
    <property type="match status" value="1"/>
</dbReference>
<dbReference type="SUPFAM" id="SSF46894">
    <property type="entry name" value="C-terminal effector domain of the bipartite response regulators"/>
    <property type="match status" value="1"/>
</dbReference>
<dbReference type="EMBL" id="JBIQWL010000014">
    <property type="protein sequence ID" value="MFH8252973.1"/>
    <property type="molecule type" value="Genomic_DNA"/>
</dbReference>
<reference evidence="5 6" key="1">
    <citation type="submission" date="2024-09" db="EMBL/GenBank/DDBJ databases">
        <authorList>
            <person name="Pan X."/>
        </authorList>
    </citation>
    <scope>NUCLEOTIDE SEQUENCE [LARGE SCALE GENOMIC DNA]</scope>
    <source>
        <strain evidence="5 6">B2969</strain>
    </source>
</reference>
<accession>A0ABW7QFR7</accession>
<dbReference type="RefSeq" id="WP_397558400.1">
    <property type="nucleotide sequence ID" value="NZ_JBIQWL010000014.1"/>
</dbReference>
<dbReference type="InterPro" id="IPR000792">
    <property type="entry name" value="Tscrpt_reg_LuxR_C"/>
</dbReference>
<dbReference type="Proteomes" id="UP001610861">
    <property type="component" value="Unassembled WGS sequence"/>
</dbReference>
<feature type="domain" description="HTH luxR-type" evidence="4">
    <location>
        <begin position="213"/>
        <end position="278"/>
    </location>
</feature>
<evidence type="ECO:0000313" key="6">
    <source>
        <dbReference type="Proteomes" id="UP001610861"/>
    </source>
</evidence>
<dbReference type="SUPFAM" id="SSF55874">
    <property type="entry name" value="ATPase domain of HSP90 chaperone/DNA topoisomerase II/histidine kinase"/>
    <property type="match status" value="1"/>
</dbReference>